<sequence length="174" mass="20145">MDKRLTVGENLTLRAGFYYHSKTQVKEAVNRAAEYTEIKELLKRPYGKLSGGQRRRADIARSLLNTPKILFLDEPTTGLDPQTRQHIWKTIRRLQAEQGMTIFLTTHYMEEASVADYVVILDHGSIVAEGSPTSLKERYSYDRLKLYPKASNWRSCWQKWTFIGGKRLTFTSLN</sequence>
<gene>
    <name evidence="6" type="ORF">lacNasYZ03_16730</name>
</gene>
<protein>
    <recommendedName>
        <fullName evidence="5">ABC transporter domain-containing protein</fullName>
    </recommendedName>
</protein>
<proteinExistence type="inferred from homology"/>
<dbReference type="Gene3D" id="3.40.50.300">
    <property type="entry name" value="P-loop containing nucleotide triphosphate hydrolases"/>
    <property type="match status" value="1"/>
</dbReference>
<dbReference type="InterPro" id="IPR027417">
    <property type="entry name" value="P-loop_NTPase"/>
</dbReference>
<dbReference type="Pfam" id="PF00005">
    <property type="entry name" value="ABC_tran"/>
    <property type="match status" value="1"/>
</dbReference>
<accession>A0ABQ3W8Z2</accession>
<organism evidence="6 7">
    <name type="scientific">Lactobacillus nasalidis</name>
    <dbReference type="NCBI Taxonomy" id="2797258"/>
    <lineage>
        <taxon>Bacteria</taxon>
        <taxon>Bacillati</taxon>
        <taxon>Bacillota</taxon>
        <taxon>Bacilli</taxon>
        <taxon>Lactobacillales</taxon>
        <taxon>Lactobacillaceae</taxon>
        <taxon>Lactobacillus</taxon>
    </lineage>
</organism>
<comment type="similarity">
    <text evidence="1">Belongs to the ABC transporter superfamily.</text>
</comment>
<keyword evidence="3" id="KW-0547">Nucleotide-binding</keyword>
<feature type="domain" description="ABC transporter" evidence="5">
    <location>
        <begin position="2"/>
        <end position="77"/>
    </location>
</feature>
<dbReference type="SUPFAM" id="SSF52540">
    <property type="entry name" value="P-loop containing nucleoside triphosphate hydrolases"/>
    <property type="match status" value="1"/>
</dbReference>
<evidence type="ECO:0000256" key="4">
    <source>
        <dbReference type="ARBA" id="ARBA00022840"/>
    </source>
</evidence>
<evidence type="ECO:0000313" key="6">
    <source>
        <dbReference type="EMBL" id="GHW01986.1"/>
    </source>
</evidence>
<keyword evidence="2" id="KW-0813">Transport</keyword>
<keyword evidence="4" id="KW-0067">ATP-binding</keyword>
<evidence type="ECO:0000313" key="7">
    <source>
        <dbReference type="Proteomes" id="UP000616547"/>
    </source>
</evidence>
<reference evidence="7" key="1">
    <citation type="submission" date="2021-01" db="EMBL/GenBank/DDBJ databases">
        <title>Draft genome sequence of Nasalis larvatus strain YZ03.</title>
        <authorList>
            <person name="Suzuki-Hashido N."/>
            <person name="Tsuchida S."/>
            <person name="Hayakawa T."/>
        </authorList>
    </citation>
    <scope>NUCLEOTIDE SEQUENCE [LARGE SCALE GENOMIC DNA]</scope>
    <source>
        <strain evidence="7">YZ03</strain>
    </source>
</reference>
<dbReference type="PANTHER" id="PTHR42711:SF5">
    <property type="entry name" value="ABC TRANSPORTER ATP-BINDING PROTEIN NATA"/>
    <property type="match status" value="1"/>
</dbReference>
<evidence type="ECO:0000256" key="2">
    <source>
        <dbReference type="ARBA" id="ARBA00022448"/>
    </source>
</evidence>
<dbReference type="InterPro" id="IPR017871">
    <property type="entry name" value="ABC_transporter-like_CS"/>
</dbReference>
<evidence type="ECO:0000256" key="3">
    <source>
        <dbReference type="ARBA" id="ARBA00022741"/>
    </source>
</evidence>
<dbReference type="PANTHER" id="PTHR42711">
    <property type="entry name" value="ABC TRANSPORTER ATP-BINDING PROTEIN"/>
    <property type="match status" value="1"/>
</dbReference>
<dbReference type="EMBL" id="BOCI01000466">
    <property type="protein sequence ID" value="GHW01986.1"/>
    <property type="molecule type" value="Genomic_DNA"/>
</dbReference>
<name>A0ABQ3W8Z2_9LACO</name>
<comment type="caution">
    <text evidence="6">The sequence shown here is derived from an EMBL/GenBank/DDBJ whole genome shotgun (WGS) entry which is preliminary data.</text>
</comment>
<dbReference type="InterPro" id="IPR050763">
    <property type="entry name" value="ABC_transporter_ATP-binding"/>
</dbReference>
<dbReference type="InterPro" id="IPR003439">
    <property type="entry name" value="ABC_transporter-like_ATP-bd"/>
</dbReference>
<dbReference type="PROSITE" id="PS00211">
    <property type="entry name" value="ABC_TRANSPORTER_1"/>
    <property type="match status" value="1"/>
</dbReference>
<keyword evidence="7" id="KW-1185">Reference proteome</keyword>
<evidence type="ECO:0000256" key="1">
    <source>
        <dbReference type="ARBA" id="ARBA00005417"/>
    </source>
</evidence>
<dbReference type="Proteomes" id="UP000616547">
    <property type="component" value="Unassembled WGS sequence"/>
</dbReference>
<evidence type="ECO:0000259" key="5">
    <source>
        <dbReference type="Pfam" id="PF00005"/>
    </source>
</evidence>